<feature type="domain" description="Myb-like" evidence="4">
    <location>
        <begin position="145"/>
        <end position="195"/>
    </location>
</feature>
<accession>A0ABU6VKA1</accession>
<keyword evidence="7" id="KW-1185">Reference proteome</keyword>
<feature type="domain" description="HTH myb-type" evidence="5">
    <location>
        <begin position="93"/>
        <end position="144"/>
    </location>
</feature>
<evidence type="ECO:0000256" key="3">
    <source>
        <dbReference type="SAM" id="MobiDB-lite"/>
    </source>
</evidence>
<dbReference type="Pfam" id="PF00249">
    <property type="entry name" value="Myb_DNA-binding"/>
    <property type="match status" value="2"/>
</dbReference>
<keyword evidence="2" id="KW-0539">Nucleus</keyword>
<dbReference type="Proteomes" id="UP001341840">
    <property type="component" value="Unassembled WGS sequence"/>
</dbReference>
<comment type="subcellular location">
    <subcellularLocation>
        <location evidence="1">Nucleus</location>
    </subcellularLocation>
</comment>
<dbReference type="EMBL" id="JASCZI010151477">
    <property type="protein sequence ID" value="MED6173083.1"/>
    <property type="molecule type" value="Genomic_DNA"/>
</dbReference>
<evidence type="ECO:0000259" key="5">
    <source>
        <dbReference type="PROSITE" id="PS51294"/>
    </source>
</evidence>
<dbReference type="InterPro" id="IPR001005">
    <property type="entry name" value="SANT/Myb"/>
</dbReference>
<dbReference type="PANTHER" id="PTHR45614">
    <property type="entry name" value="MYB PROTEIN-RELATED"/>
    <property type="match status" value="1"/>
</dbReference>
<organism evidence="6 7">
    <name type="scientific">Stylosanthes scabra</name>
    <dbReference type="NCBI Taxonomy" id="79078"/>
    <lineage>
        <taxon>Eukaryota</taxon>
        <taxon>Viridiplantae</taxon>
        <taxon>Streptophyta</taxon>
        <taxon>Embryophyta</taxon>
        <taxon>Tracheophyta</taxon>
        <taxon>Spermatophyta</taxon>
        <taxon>Magnoliopsida</taxon>
        <taxon>eudicotyledons</taxon>
        <taxon>Gunneridae</taxon>
        <taxon>Pentapetalae</taxon>
        <taxon>rosids</taxon>
        <taxon>fabids</taxon>
        <taxon>Fabales</taxon>
        <taxon>Fabaceae</taxon>
        <taxon>Papilionoideae</taxon>
        <taxon>50 kb inversion clade</taxon>
        <taxon>dalbergioids sensu lato</taxon>
        <taxon>Dalbergieae</taxon>
        <taxon>Pterocarpus clade</taxon>
        <taxon>Stylosanthes</taxon>
    </lineage>
</organism>
<dbReference type="SUPFAM" id="SSF46689">
    <property type="entry name" value="Homeodomain-like"/>
    <property type="match status" value="1"/>
</dbReference>
<sequence length="377" mass="43079">MRSSKPSSSTVSYPSPYSMGVLYSDMGSLSLTMLSSSHQESSNYYAMEMQNHIQECPHNNKDSDYEEEEAGANEENYCVMMSSGKVVNNSERNKVCARGHWRPEEDSKLKELVALHGPHNWKLIAQNLEGRSGKSCRLRWLNQLDPRIKKNPLSEEEEERLMEAHRVYGNKWAMIARLFPGRTDNAIKNHWHVIMARNCRQHKKSIASRTNKNHINTLLFSSSRNNKSNNTNTTTTHHMAAAATCWRQQHDNNNNEEDSYGFYNQQQFPFDYYFFSGVSSNYDRRCYRDRTTGSGDECHDLHPKEYLYQMQMQMPKNHNLKSYSSSSGCSSTSTTRPHVCLAMELSSSSTTTSSRDPPDASSNFTPPLIDFLGVGST</sequence>
<protein>
    <submittedName>
        <fullName evidence="6">Uncharacterized protein</fullName>
    </submittedName>
</protein>
<feature type="domain" description="Myb-like" evidence="4">
    <location>
        <begin position="98"/>
        <end position="144"/>
    </location>
</feature>
<evidence type="ECO:0000313" key="7">
    <source>
        <dbReference type="Proteomes" id="UP001341840"/>
    </source>
</evidence>
<proteinExistence type="predicted"/>
<dbReference type="PROSITE" id="PS51294">
    <property type="entry name" value="HTH_MYB"/>
    <property type="match status" value="2"/>
</dbReference>
<dbReference type="PANTHER" id="PTHR45614:SF175">
    <property type="entry name" value="TRANSCRIPTION FACTOR MYB105-RELATED"/>
    <property type="match status" value="1"/>
</dbReference>
<evidence type="ECO:0000259" key="4">
    <source>
        <dbReference type="PROSITE" id="PS50090"/>
    </source>
</evidence>
<dbReference type="SMART" id="SM00717">
    <property type="entry name" value="SANT"/>
    <property type="match status" value="2"/>
</dbReference>
<dbReference type="InterPro" id="IPR009057">
    <property type="entry name" value="Homeodomain-like_sf"/>
</dbReference>
<gene>
    <name evidence="6" type="ORF">PIB30_055982</name>
</gene>
<dbReference type="Gene3D" id="1.10.10.60">
    <property type="entry name" value="Homeodomain-like"/>
    <property type="match status" value="2"/>
</dbReference>
<dbReference type="CDD" id="cd00167">
    <property type="entry name" value="SANT"/>
    <property type="match status" value="2"/>
</dbReference>
<evidence type="ECO:0000313" key="6">
    <source>
        <dbReference type="EMBL" id="MED6173083.1"/>
    </source>
</evidence>
<feature type="domain" description="HTH myb-type" evidence="5">
    <location>
        <begin position="145"/>
        <end position="199"/>
    </location>
</feature>
<dbReference type="InterPro" id="IPR017930">
    <property type="entry name" value="Myb_dom"/>
</dbReference>
<name>A0ABU6VKA1_9FABA</name>
<feature type="region of interest" description="Disordered" evidence="3">
    <location>
        <begin position="346"/>
        <end position="377"/>
    </location>
</feature>
<reference evidence="6 7" key="1">
    <citation type="journal article" date="2023" name="Plants (Basel)">
        <title>Bridging the Gap: Combining Genomics and Transcriptomics Approaches to Understand Stylosanthes scabra, an Orphan Legume from the Brazilian Caatinga.</title>
        <authorList>
            <person name="Ferreira-Neto J.R.C."/>
            <person name="da Silva M.D."/>
            <person name="Binneck E."/>
            <person name="de Melo N.F."/>
            <person name="da Silva R.H."/>
            <person name="de Melo A.L.T.M."/>
            <person name="Pandolfi V."/>
            <person name="Bustamante F.O."/>
            <person name="Brasileiro-Vidal A.C."/>
            <person name="Benko-Iseppon A.M."/>
        </authorList>
    </citation>
    <scope>NUCLEOTIDE SEQUENCE [LARGE SCALE GENOMIC DNA]</scope>
    <source>
        <tissue evidence="6">Leaves</tissue>
    </source>
</reference>
<dbReference type="InterPro" id="IPR050560">
    <property type="entry name" value="MYB_TF"/>
</dbReference>
<evidence type="ECO:0000256" key="1">
    <source>
        <dbReference type="ARBA" id="ARBA00004123"/>
    </source>
</evidence>
<evidence type="ECO:0000256" key="2">
    <source>
        <dbReference type="ARBA" id="ARBA00023242"/>
    </source>
</evidence>
<comment type="caution">
    <text evidence="6">The sequence shown here is derived from an EMBL/GenBank/DDBJ whole genome shotgun (WGS) entry which is preliminary data.</text>
</comment>
<dbReference type="PROSITE" id="PS50090">
    <property type="entry name" value="MYB_LIKE"/>
    <property type="match status" value="2"/>
</dbReference>